<dbReference type="AlphaFoldDB" id="A0A932I0E8"/>
<evidence type="ECO:0000259" key="7">
    <source>
        <dbReference type="Pfam" id="PF01958"/>
    </source>
</evidence>
<accession>A0A932I0E8</accession>
<comment type="similarity">
    <text evidence="1 6">Belongs to the L-aspartate dehydrogenase family.</text>
</comment>
<keyword evidence="2 6" id="KW-0662">Pyridine nucleotide biosynthesis</keyword>
<dbReference type="Proteomes" id="UP000782312">
    <property type="component" value="Unassembled WGS sequence"/>
</dbReference>
<feature type="binding site" evidence="6">
    <location>
        <position position="187"/>
    </location>
    <ligand>
        <name>NAD(+)</name>
        <dbReference type="ChEBI" id="CHEBI:57540"/>
    </ligand>
</feature>
<name>A0A932I0E8_UNCTE</name>
<keyword evidence="3 6" id="KW-0521">NADP</keyword>
<evidence type="ECO:0000256" key="1">
    <source>
        <dbReference type="ARBA" id="ARBA00008331"/>
    </source>
</evidence>
<dbReference type="InterPro" id="IPR005106">
    <property type="entry name" value="Asp/hSer_DH_NAD-bd"/>
</dbReference>
<evidence type="ECO:0000256" key="5">
    <source>
        <dbReference type="ARBA" id="ARBA00023027"/>
    </source>
</evidence>
<feature type="domain" description="Aspartate/homoserine dehydrogenase NAD-binding" evidence="8">
    <location>
        <begin position="7"/>
        <end position="116"/>
    </location>
</feature>
<dbReference type="Pfam" id="PF01958">
    <property type="entry name" value="Asp_DH_C"/>
    <property type="match status" value="1"/>
</dbReference>
<dbReference type="GO" id="GO:0033735">
    <property type="term" value="F:aspartate dehydrogenase [NAD(P)+] activity"/>
    <property type="evidence" value="ECO:0007669"/>
    <property type="project" value="UniProtKB-EC"/>
</dbReference>
<reference evidence="9" key="1">
    <citation type="submission" date="2020-07" db="EMBL/GenBank/DDBJ databases">
        <title>Huge and variable diversity of episymbiotic CPR bacteria and DPANN archaea in groundwater ecosystems.</title>
        <authorList>
            <person name="He C.Y."/>
            <person name="Keren R."/>
            <person name="Whittaker M."/>
            <person name="Farag I.F."/>
            <person name="Doudna J."/>
            <person name="Cate J.H.D."/>
            <person name="Banfield J.F."/>
        </authorList>
    </citation>
    <scope>NUCLEOTIDE SEQUENCE</scope>
    <source>
        <strain evidence="9">NC_groundwater_763_Ag_S-0.2um_68_21</strain>
    </source>
</reference>
<dbReference type="SUPFAM" id="SSF55347">
    <property type="entry name" value="Glyceraldehyde-3-phosphate dehydrogenase-like, C-terminal domain"/>
    <property type="match status" value="1"/>
</dbReference>
<dbReference type="GO" id="GO:0050661">
    <property type="term" value="F:NADP binding"/>
    <property type="evidence" value="ECO:0007669"/>
    <property type="project" value="UniProtKB-UniRule"/>
</dbReference>
<dbReference type="InterPro" id="IPR036291">
    <property type="entry name" value="NAD(P)-bd_dom_sf"/>
</dbReference>
<dbReference type="InterPro" id="IPR011182">
    <property type="entry name" value="L-Asp_DH"/>
</dbReference>
<evidence type="ECO:0000256" key="4">
    <source>
        <dbReference type="ARBA" id="ARBA00023002"/>
    </source>
</evidence>
<comment type="pathway">
    <text evidence="6">Cofactor biosynthesis; NAD(+) biosynthesis; iminoaspartate from L-aspartate (dehydrogenase route): step 1/1.</text>
</comment>
<dbReference type="PIRSF" id="PIRSF005227">
    <property type="entry name" value="Asp_dh_NAD_syn"/>
    <property type="match status" value="1"/>
</dbReference>
<dbReference type="GO" id="GO:0009435">
    <property type="term" value="P:NAD+ biosynthetic process"/>
    <property type="evidence" value="ECO:0007669"/>
    <property type="project" value="UniProtKB-UniRule"/>
</dbReference>
<evidence type="ECO:0000259" key="8">
    <source>
        <dbReference type="Pfam" id="PF03447"/>
    </source>
</evidence>
<dbReference type="HAMAP" id="MF_01265">
    <property type="entry name" value="NadX"/>
    <property type="match status" value="1"/>
</dbReference>
<evidence type="ECO:0000256" key="2">
    <source>
        <dbReference type="ARBA" id="ARBA00022642"/>
    </source>
</evidence>
<keyword evidence="4 6" id="KW-0560">Oxidoreductase</keyword>
<dbReference type="Gene3D" id="3.40.50.720">
    <property type="entry name" value="NAD(P)-binding Rossmann-like Domain"/>
    <property type="match status" value="1"/>
</dbReference>
<evidence type="ECO:0000313" key="10">
    <source>
        <dbReference type="Proteomes" id="UP000782312"/>
    </source>
</evidence>
<dbReference type="NCBIfam" id="NF009825">
    <property type="entry name" value="PRK13302.1"/>
    <property type="match status" value="1"/>
</dbReference>
<comment type="catalytic activity">
    <reaction evidence="6">
        <text>L-aspartate + NADP(+) + H2O = oxaloacetate + NH4(+) + NADPH + H(+)</text>
        <dbReference type="Rhea" id="RHEA:11784"/>
        <dbReference type="ChEBI" id="CHEBI:15377"/>
        <dbReference type="ChEBI" id="CHEBI:15378"/>
        <dbReference type="ChEBI" id="CHEBI:16452"/>
        <dbReference type="ChEBI" id="CHEBI:28938"/>
        <dbReference type="ChEBI" id="CHEBI:29991"/>
        <dbReference type="ChEBI" id="CHEBI:57783"/>
        <dbReference type="ChEBI" id="CHEBI:58349"/>
        <dbReference type="EC" id="1.4.1.21"/>
    </reaction>
</comment>
<sequence>MRLGVVGLGVIGRAMVRAADEGRVPASVAAVTTRTPAKAEAFLAGLKARPHLTDLAGVVEASEVVAEASGGPTVEAICRAALPRGRDVLVLSAGALLEREDLLELARASGSRIYVPSGAIIGLDGLKGAAAGRLDSVTMTTRKPPAGLKGAPYVVERGLDLDALREPTVIFEGSPVEACRGFPENVNVSAAVSLAGIGPRRTTIRIVCDPSIGRNIHEVEAAGEFGRSFIRIENVPSENPKTGILTFLSTIAFLRGREAHLVVGT</sequence>
<dbReference type="Pfam" id="PF03447">
    <property type="entry name" value="NAD_binding_3"/>
    <property type="match status" value="1"/>
</dbReference>
<dbReference type="EC" id="1.4.1.21" evidence="6"/>
<feature type="domain" description="Aspartate dehydrogenase" evidence="7">
    <location>
        <begin position="165"/>
        <end position="251"/>
    </location>
</feature>
<feature type="binding site" evidence="6">
    <location>
        <position position="119"/>
    </location>
    <ligand>
        <name>NAD(+)</name>
        <dbReference type="ChEBI" id="CHEBI:57540"/>
    </ligand>
</feature>
<keyword evidence="5 6" id="KW-0520">NAD</keyword>
<dbReference type="PANTHER" id="PTHR31873:SF6">
    <property type="entry name" value="ASPARTATE DEHYDROGENASE DOMAIN-CONTAINING PROTEIN"/>
    <property type="match status" value="1"/>
</dbReference>
<evidence type="ECO:0000256" key="3">
    <source>
        <dbReference type="ARBA" id="ARBA00022857"/>
    </source>
</evidence>
<dbReference type="GO" id="GO:0016639">
    <property type="term" value="F:oxidoreductase activity, acting on the CH-NH2 group of donors, NAD or NADP as acceptor"/>
    <property type="evidence" value="ECO:0007669"/>
    <property type="project" value="UniProtKB-UniRule"/>
</dbReference>
<dbReference type="EMBL" id="JACPUR010000037">
    <property type="protein sequence ID" value="MBI3129031.1"/>
    <property type="molecule type" value="Genomic_DNA"/>
</dbReference>
<gene>
    <name evidence="6" type="primary">nadX</name>
    <name evidence="9" type="ORF">HYZ11_15605</name>
</gene>
<dbReference type="Gene3D" id="3.30.360.10">
    <property type="entry name" value="Dihydrodipicolinate Reductase, domain 2"/>
    <property type="match status" value="1"/>
</dbReference>
<comment type="function">
    <text evidence="6">Specifically catalyzes the NAD or NADP-dependent dehydrogenation of L-aspartate to iminoaspartate.</text>
</comment>
<feature type="active site" evidence="6">
    <location>
        <position position="217"/>
    </location>
</feature>
<dbReference type="SUPFAM" id="SSF51735">
    <property type="entry name" value="NAD(P)-binding Rossmann-fold domains"/>
    <property type="match status" value="1"/>
</dbReference>
<protein>
    <recommendedName>
        <fullName evidence="6">L-aspartate dehydrogenase</fullName>
        <ecNumber evidence="6">1.4.1.21</ecNumber>
    </recommendedName>
</protein>
<proteinExistence type="inferred from homology"/>
<comment type="catalytic activity">
    <reaction evidence="6">
        <text>L-aspartate + NAD(+) + H2O = oxaloacetate + NH4(+) + NADH + H(+)</text>
        <dbReference type="Rhea" id="RHEA:11788"/>
        <dbReference type="ChEBI" id="CHEBI:15377"/>
        <dbReference type="ChEBI" id="CHEBI:15378"/>
        <dbReference type="ChEBI" id="CHEBI:16452"/>
        <dbReference type="ChEBI" id="CHEBI:28938"/>
        <dbReference type="ChEBI" id="CHEBI:29991"/>
        <dbReference type="ChEBI" id="CHEBI:57540"/>
        <dbReference type="ChEBI" id="CHEBI:57945"/>
        <dbReference type="EC" id="1.4.1.21"/>
    </reaction>
</comment>
<dbReference type="GO" id="GO:0051287">
    <property type="term" value="F:NAD binding"/>
    <property type="evidence" value="ECO:0007669"/>
    <property type="project" value="UniProtKB-UniRule"/>
</dbReference>
<comment type="caution">
    <text evidence="9">The sequence shown here is derived from an EMBL/GenBank/DDBJ whole genome shotgun (WGS) entry which is preliminary data.</text>
</comment>
<evidence type="ECO:0000313" key="9">
    <source>
        <dbReference type="EMBL" id="MBI3129031.1"/>
    </source>
</evidence>
<comment type="miscellaneous">
    <text evidence="6">The iminoaspartate product is unstable in aqueous solution and can decompose to oxaloacetate and ammonia.</text>
</comment>
<dbReference type="PANTHER" id="PTHR31873">
    <property type="entry name" value="L-ASPARTATE DEHYDROGENASE-RELATED"/>
    <property type="match status" value="1"/>
</dbReference>
<evidence type="ECO:0000256" key="6">
    <source>
        <dbReference type="HAMAP-Rule" id="MF_01265"/>
    </source>
</evidence>
<dbReference type="InterPro" id="IPR002811">
    <property type="entry name" value="Asp_DH"/>
</dbReference>
<organism evidence="9 10">
    <name type="scientific">Tectimicrobiota bacterium</name>
    <dbReference type="NCBI Taxonomy" id="2528274"/>
    <lineage>
        <taxon>Bacteria</taxon>
        <taxon>Pseudomonadati</taxon>
        <taxon>Nitrospinota/Tectimicrobiota group</taxon>
        <taxon>Candidatus Tectimicrobiota</taxon>
    </lineage>
</organism>
<dbReference type="InterPro" id="IPR020626">
    <property type="entry name" value="Asp_DH_prok"/>
</dbReference>